<dbReference type="STRING" id="48467.SAMN02745166_01147"/>
<accession>A0A1T4X967</accession>
<evidence type="ECO:0008006" key="3">
    <source>
        <dbReference type="Google" id="ProtNLM"/>
    </source>
</evidence>
<gene>
    <name evidence="1" type="ORF">SAMN02745166_01147</name>
</gene>
<evidence type="ECO:0000313" key="1">
    <source>
        <dbReference type="EMBL" id="SKA85441.1"/>
    </source>
</evidence>
<dbReference type="OrthoDB" id="65842at2"/>
<dbReference type="RefSeq" id="WP_078812354.1">
    <property type="nucleotide sequence ID" value="NZ_FUYE01000003.1"/>
</dbReference>
<dbReference type="InterPro" id="IPR025633">
    <property type="entry name" value="DUF4291"/>
</dbReference>
<proteinExistence type="predicted"/>
<reference evidence="2" key="1">
    <citation type="submission" date="2017-02" db="EMBL/GenBank/DDBJ databases">
        <authorList>
            <person name="Varghese N."/>
            <person name="Submissions S."/>
        </authorList>
    </citation>
    <scope>NUCLEOTIDE SEQUENCE [LARGE SCALE GENOMIC DNA]</scope>
    <source>
        <strain evidence="2">ATCC 700200</strain>
    </source>
</reference>
<organism evidence="1 2">
    <name type="scientific">Prosthecobacter debontii</name>
    <dbReference type="NCBI Taxonomy" id="48467"/>
    <lineage>
        <taxon>Bacteria</taxon>
        <taxon>Pseudomonadati</taxon>
        <taxon>Verrucomicrobiota</taxon>
        <taxon>Verrucomicrobiia</taxon>
        <taxon>Verrucomicrobiales</taxon>
        <taxon>Verrucomicrobiaceae</taxon>
        <taxon>Prosthecobacter</taxon>
    </lineage>
</organism>
<evidence type="ECO:0000313" key="2">
    <source>
        <dbReference type="Proteomes" id="UP000190774"/>
    </source>
</evidence>
<dbReference type="PANTHER" id="PTHR38567">
    <property type="entry name" value="DUF4291 DOMAIN-CONTAINING PROTEIN"/>
    <property type="match status" value="1"/>
</dbReference>
<dbReference type="Proteomes" id="UP000190774">
    <property type="component" value="Unassembled WGS sequence"/>
</dbReference>
<dbReference type="AlphaFoldDB" id="A0A1T4X967"/>
<dbReference type="Pfam" id="PF14124">
    <property type="entry name" value="DUF4291"/>
    <property type="match status" value="1"/>
</dbReference>
<keyword evidence="2" id="KW-1185">Reference proteome</keyword>
<protein>
    <recommendedName>
        <fullName evidence="3">DUF4291 domain-containing protein</fullName>
    </recommendedName>
</protein>
<dbReference type="PANTHER" id="PTHR38567:SF1">
    <property type="entry name" value="DUF4291 DOMAIN-CONTAINING PROTEIN"/>
    <property type="match status" value="1"/>
</dbReference>
<name>A0A1T4X967_9BACT</name>
<sequence>MNLNICHYIEQQADWPQSGRHIMAQFDDESIIVYQAYRPAIARHAVENQRFGGEFSYARMSWIKPNFLWMMYRAGWATKEGQEHILAVRLKRLFFEELLENAVASSFGASGFDSHETWSHAVAHSDVRLQWDPDHHPNGNKLERRAIQLGLRGEMLNRYGSQEVLSIEDITPFVIQQRQCLPGNLEELQMPSEQVFQPFSPKAAETVGCMPCQ</sequence>
<dbReference type="EMBL" id="FUYE01000003">
    <property type="protein sequence ID" value="SKA85441.1"/>
    <property type="molecule type" value="Genomic_DNA"/>
</dbReference>